<name>A0A6H1ZR26_9ZZZZ</name>
<proteinExistence type="predicted"/>
<sequence>MIVMPPIKYEPRQQFHCQICGQESHINLGGSQQLKLCQKHIKVFYNDKEAFFKELSKANIEFFHEKAYRMILRLAFIDKVARRQQKIPQYKKKDFCESCGITKEELDKRGSKLLRHHIRYCPLESVTLCGSCHCSLHQRIGKPNRI</sequence>
<gene>
    <name evidence="1" type="ORF">TM448A01530_0011</name>
</gene>
<organism evidence="1">
    <name type="scientific">viral metagenome</name>
    <dbReference type="NCBI Taxonomy" id="1070528"/>
    <lineage>
        <taxon>unclassified sequences</taxon>
        <taxon>metagenomes</taxon>
        <taxon>organismal metagenomes</taxon>
    </lineage>
</organism>
<reference evidence="1" key="1">
    <citation type="submission" date="2020-03" db="EMBL/GenBank/DDBJ databases">
        <title>The deep terrestrial virosphere.</title>
        <authorList>
            <person name="Holmfeldt K."/>
            <person name="Nilsson E."/>
            <person name="Simone D."/>
            <person name="Lopez-Fernandez M."/>
            <person name="Wu X."/>
            <person name="de Brujin I."/>
            <person name="Lundin D."/>
            <person name="Andersson A."/>
            <person name="Bertilsson S."/>
            <person name="Dopson M."/>
        </authorList>
    </citation>
    <scope>NUCLEOTIDE SEQUENCE</scope>
    <source>
        <strain evidence="1">TM448A01530</strain>
    </source>
</reference>
<dbReference type="AlphaFoldDB" id="A0A6H1ZR26"/>
<protein>
    <submittedName>
        <fullName evidence="1">Uncharacterized protein</fullName>
    </submittedName>
</protein>
<dbReference type="EMBL" id="MT144162">
    <property type="protein sequence ID" value="QJA49912.1"/>
    <property type="molecule type" value="Genomic_DNA"/>
</dbReference>
<evidence type="ECO:0000313" key="1">
    <source>
        <dbReference type="EMBL" id="QJA49912.1"/>
    </source>
</evidence>
<accession>A0A6H1ZR26</accession>